<evidence type="ECO:0000256" key="5">
    <source>
        <dbReference type="ARBA" id="ARBA00023002"/>
    </source>
</evidence>
<keyword evidence="9" id="KW-1185">Reference proteome</keyword>
<gene>
    <name evidence="8" type="ORF">QE152_g7595</name>
</gene>
<evidence type="ECO:0000256" key="2">
    <source>
        <dbReference type="ARBA" id="ARBA00010617"/>
    </source>
</evidence>
<dbReference type="AlphaFoldDB" id="A0AAW1ME04"/>
<dbReference type="PANTHER" id="PTHR24291">
    <property type="entry name" value="CYTOCHROME P450 FAMILY 4"/>
    <property type="match status" value="1"/>
</dbReference>
<dbReference type="InterPro" id="IPR050196">
    <property type="entry name" value="Cytochrome_P450_Monoox"/>
</dbReference>
<sequence length="227" mass="26444">MFMYILTFVAVITIWLLMSHLKWRREVYAPLRKLSVYTWIPFFGTKYIFLGVERNDIFAYAMKMIRKNGPLFCSWLGTSPELAIMTPEHLEIIMNNSVHITKGDQYKLLVPWLGQGLLTSTGSKWHQRRKLITPTFHFKILEEFMEVFVEKSEELLKVLDTKADGQGFDVYPDITHCALDIICETAMGVQVNAMSNKENAMGVQVNAYSRCPIKRIHMWHQYTQLAK</sequence>
<comment type="caution">
    <text evidence="8">The sequence shown here is derived from an EMBL/GenBank/DDBJ whole genome shotgun (WGS) entry which is preliminary data.</text>
</comment>
<dbReference type="Pfam" id="PF00067">
    <property type="entry name" value="p450"/>
    <property type="match status" value="1"/>
</dbReference>
<dbReference type="PANTHER" id="PTHR24291:SF209">
    <property type="entry name" value="CYTOCHROME P450-LIKE PROTEIN"/>
    <property type="match status" value="1"/>
</dbReference>
<organism evidence="8 9">
    <name type="scientific">Popillia japonica</name>
    <name type="common">Japanese beetle</name>
    <dbReference type="NCBI Taxonomy" id="7064"/>
    <lineage>
        <taxon>Eukaryota</taxon>
        <taxon>Metazoa</taxon>
        <taxon>Ecdysozoa</taxon>
        <taxon>Arthropoda</taxon>
        <taxon>Hexapoda</taxon>
        <taxon>Insecta</taxon>
        <taxon>Pterygota</taxon>
        <taxon>Neoptera</taxon>
        <taxon>Endopterygota</taxon>
        <taxon>Coleoptera</taxon>
        <taxon>Polyphaga</taxon>
        <taxon>Scarabaeiformia</taxon>
        <taxon>Scarabaeidae</taxon>
        <taxon>Rutelinae</taxon>
        <taxon>Popillia</taxon>
    </lineage>
</organism>
<name>A0AAW1ME04_POPJA</name>
<dbReference type="GO" id="GO:0020037">
    <property type="term" value="F:heme binding"/>
    <property type="evidence" value="ECO:0007669"/>
    <property type="project" value="InterPro"/>
</dbReference>
<dbReference type="GO" id="GO:0004497">
    <property type="term" value="F:monooxygenase activity"/>
    <property type="evidence" value="ECO:0007669"/>
    <property type="project" value="UniProtKB-KW"/>
</dbReference>
<keyword evidence="6" id="KW-0408">Iron</keyword>
<evidence type="ECO:0000256" key="4">
    <source>
        <dbReference type="ARBA" id="ARBA00022723"/>
    </source>
</evidence>
<evidence type="ECO:0000313" key="8">
    <source>
        <dbReference type="EMBL" id="KAK9744563.1"/>
    </source>
</evidence>
<comment type="similarity">
    <text evidence="2">Belongs to the cytochrome P450 family.</text>
</comment>
<protein>
    <submittedName>
        <fullName evidence="8">Cytochrome P450</fullName>
    </submittedName>
</protein>
<proteinExistence type="inferred from homology"/>
<dbReference type="InterPro" id="IPR001128">
    <property type="entry name" value="Cyt_P450"/>
</dbReference>
<dbReference type="EMBL" id="JASPKY010000056">
    <property type="protein sequence ID" value="KAK9744563.1"/>
    <property type="molecule type" value="Genomic_DNA"/>
</dbReference>
<evidence type="ECO:0000256" key="3">
    <source>
        <dbReference type="ARBA" id="ARBA00022617"/>
    </source>
</evidence>
<keyword evidence="7" id="KW-0503">Monooxygenase</keyword>
<keyword evidence="3" id="KW-0349">Heme</keyword>
<dbReference type="InterPro" id="IPR036396">
    <property type="entry name" value="Cyt_P450_sf"/>
</dbReference>
<keyword evidence="5" id="KW-0560">Oxidoreductase</keyword>
<reference evidence="8 9" key="1">
    <citation type="journal article" date="2024" name="BMC Genomics">
        <title>De novo assembly and annotation of Popillia japonica's genome with initial clues to its potential as an invasive pest.</title>
        <authorList>
            <person name="Cucini C."/>
            <person name="Boschi S."/>
            <person name="Funari R."/>
            <person name="Cardaioli E."/>
            <person name="Iannotti N."/>
            <person name="Marturano G."/>
            <person name="Paoli F."/>
            <person name="Bruttini M."/>
            <person name="Carapelli A."/>
            <person name="Frati F."/>
            <person name="Nardi F."/>
        </authorList>
    </citation>
    <scope>NUCLEOTIDE SEQUENCE [LARGE SCALE GENOMIC DNA]</scope>
    <source>
        <strain evidence="8">DMR45628</strain>
    </source>
</reference>
<dbReference type="GO" id="GO:0016705">
    <property type="term" value="F:oxidoreductase activity, acting on paired donors, with incorporation or reduction of molecular oxygen"/>
    <property type="evidence" value="ECO:0007669"/>
    <property type="project" value="InterPro"/>
</dbReference>
<accession>A0AAW1ME04</accession>
<comment type="cofactor">
    <cofactor evidence="1">
        <name>heme</name>
        <dbReference type="ChEBI" id="CHEBI:30413"/>
    </cofactor>
</comment>
<evidence type="ECO:0000313" key="9">
    <source>
        <dbReference type="Proteomes" id="UP001458880"/>
    </source>
</evidence>
<dbReference type="PRINTS" id="PR00464">
    <property type="entry name" value="EP450II"/>
</dbReference>
<evidence type="ECO:0000256" key="7">
    <source>
        <dbReference type="ARBA" id="ARBA00023033"/>
    </source>
</evidence>
<evidence type="ECO:0000256" key="1">
    <source>
        <dbReference type="ARBA" id="ARBA00001971"/>
    </source>
</evidence>
<dbReference type="InterPro" id="IPR002402">
    <property type="entry name" value="Cyt_P450_E_grp-II"/>
</dbReference>
<dbReference type="Proteomes" id="UP001458880">
    <property type="component" value="Unassembled WGS sequence"/>
</dbReference>
<dbReference type="SUPFAM" id="SSF48264">
    <property type="entry name" value="Cytochrome P450"/>
    <property type="match status" value="1"/>
</dbReference>
<evidence type="ECO:0000256" key="6">
    <source>
        <dbReference type="ARBA" id="ARBA00023004"/>
    </source>
</evidence>
<keyword evidence="4" id="KW-0479">Metal-binding</keyword>
<dbReference type="GO" id="GO:0005506">
    <property type="term" value="F:iron ion binding"/>
    <property type="evidence" value="ECO:0007669"/>
    <property type="project" value="InterPro"/>
</dbReference>
<dbReference type="Gene3D" id="1.10.630.10">
    <property type="entry name" value="Cytochrome P450"/>
    <property type="match status" value="1"/>
</dbReference>